<dbReference type="Pfam" id="PF14121">
    <property type="entry name" value="Porin_10"/>
    <property type="match status" value="1"/>
</dbReference>
<evidence type="ECO:0008006" key="3">
    <source>
        <dbReference type="Google" id="ProtNLM"/>
    </source>
</evidence>
<name>A0A7Y7PRN1_9BACT</name>
<dbReference type="AlphaFoldDB" id="A0A7Y7PRN1"/>
<dbReference type="InterPro" id="IPR025631">
    <property type="entry name" value="Porin_10"/>
</dbReference>
<evidence type="ECO:0000313" key="2">
    <source>
        <dbReference type="Proteomes" id="UP000565521"/>
    </source>
</evidence>
<accession>A0A7Y7PRN1</accession>
<organism evidence="1 2">
    <name type="scientific">Hymenobacter lapidiphilus</name>
    <dbReference type="NCBI Taxonomy" id="2608003"/>
    <lineage>
        <taxon>Bacteria</taxon>
        <taxon>Pseudomonadati</taxon>
        <taxon>Bacteroidota</taxon>
        <taxon>Cytophagia</taxon>
        <taxon>Cytophagales</taxon>
        <taxon>Hymenobacteraceae</taxon>
        <taxon>Hymenobacter</taxon>
    </lineage>
</organism>
<comment type="caution">
    <text evidence="1">The sequence shown here is derived from an EMBL/GenBank/DDBJ whole genome shotgun (WGS) entry which is preliminary data.</text>
</comment>
<dbReference type="EMBL" id="JABKAU010000032">
    <property type="protein sequence ID" value="NVO32587.1"/>
    <property type="molecule type" value="Genomic_DNA"/>
</dbReference>
<dbReference type="Proteomes" id="UP000565521">
    <property type="component" value="Unassembled WGS sequence"/>
</dbReference>
<reference evidence="1 2" key="1">
    <citation type="submission" date="2020-05" db="EMBL/GenBank/DDBJ databases">
        <title>Hymenobacter terrestris sp. nov. and Hymenobacter lapidiphilus sp. nov., isolated from regoliths in Antarctica.</title>
        <authorList>
            <person name="Sedlacek I."/>
            <person name="Pantucek R."/>
            <person name="Zeman M."/>
            <person name="Holochova P."/>
            <person name="Kralova S."/>
            <person name="Stankova E."/>
            <person name="Sedo O."/>
            <person name="Micenkova L."/>
            <person name="Svec P."/>
            <person name="Gupta V."/>
            <person name="Sood U."/>
            <person name="Korpole U.S."/>
            <person name="Lal R."/>
        </authorList>
    </citation>
    <scope>NUCLEOTIDE SEQUENCE [LARGE SCALE GENOMIC DNA]</scope>
    <source>
        <strain evidence="1 2">P5342</strain>
    </source>
</reference>
<evidence type="ECO:0000313" key="1">
    <source>
        <dbReference type="EMBL" id="NVO32587.1"/>
    </source>
</evidence>
<proteinExistence type="predicted"/>
<keyword evidence="2" id="KW-1185">Reference proteome</keyword>
<sequence length="683" mass="78093">MPRTFRFPPLADFPLLFIRNFSLRLLLLAGLLGLGLLRPWAGHAQILDDSTRNRYGARTTFILKERDLLQGDTVGRMVDSTLTRLPQQRYWTHDTTFQQTLGYFGAASRPLLWEANRQLGARLGRTVFDQYARGPEDVNYYDTKSPYTFFRFFQGNPYEQVFELGYARSLKKRFNVGFNYERFGANKAIAVSNTKTGQVEHNNFVFFARYQSLNNRYHAMGHFSTARHTLAEQGGIRPQPYQLDTLANQLDTLTNGRVYPDLKLLFGFQREVVNLTNAKNRDSRDRVRLLHSYQLLGRGLTAYHLFNFSRQLNRYTDEQPAPGGVRNPFYPINRLSSAATDDRAEFRQFENTVGVMGQSQQVNYRLYGRYRMYSLETRSAYEAPPVVREALPTVDGPSQLFAGGTAAFQYRQFAIETAGEIKPDLKDAAQTEYWLSGRARLGFLSGEVLLTSVAPTLTEQQFSGNHFAWNTNFKNVNVQQLRVRAARQLGRHFVEAVGTGANVSNYIYYSVDPISQTDQVHMDGPRQTVDSSHFQIGSLMGHYRGSVGHLFFETQATFTAGASSDNPALRIPAVVGEARVYYQGYLFKKALFGQVGVQGYYQSRWKAYDYSPSTQQFFVQDHFTIRSVPVADVFLNADIKTVGVFLKMAYINQFLPPNGYFAAPYYSALPRRFQFGLRWQFFN</sequence>
<protein>
    <recommendedName>
        <fullName evidence="3">Porin</fullName>
    </recommendedName>
</protein>
<gene>
    <name evidence="1" type="ORF">HW554_15330</name>
</gene>